<dbReference type="PROSITE" id="PS00028">
    <property type="entry name" value="ZINC_FINGER_C2H2_1"/>
    <property type="match status" value="1"/>
</dbReference>
<dbReference type="InterPro" id="IPR013087">
    <property type="entry name" value="Znf_C2H2_type"/>
</dbReference>
<feature type="domain" description="C2H2-type" evidence="4">
    <location>
        <begin position="630"/>
        <end position="657"/>
    </location>
</feature>
<evidence type="ECO:0000256" key="2">
    <source>
        <dbReference type="PROSITE-ProRule" id="PRU01263"/>
    </source>
</evidence>
<dbReference type="SMART" id="SM00868">
    <property type="entry name" value="zf-AD"/>
    <property type="match status" value="1"/>
</dbReference>
<dbReference type="PROSITE" id="PS51915">
    <property type="entry name" value="ZAD"/>
    <property type="match status" value="1"/>
</dbReference>
<feature type="domain" description="ZAD" evidence="5">
    <location>
        <begin position="50"/>
        <end position="122"/>
    </location>
</feature>
<keyword evidence="1" id="KW-0863">Zinc-finger</keyword>
<name>A0AAV1JCK5_9NEOP</name>
<evidence type="ECO:0000256" key="1">
    <source>
        <dbReference type="PROSITE-ProRule" id="PRU00042"/>
    </source>
</evidence>
<dbReference type="PANTHER" id="PTHR39942:SF1">
    <property type="entry name" value="BCDNA.LD26519-RELATED"/>
    <property type="match status" value="1"/>
</dbReference>
<comment type="caution">
    <text evidence="6">The sequence shown here is derived from an EMBL/GenBank/DDBJ whole genome shotgun (WGS) entry which is preliminary data.</text>
</comment>
<dbReference type="Gene3D" id="3.40.1800.20">
    <property type="match status" value="1"/>
</dbReference>
<keyword evidence="2" id="KW-0862">Zinc</keyword>
<dbReference type="PANTHER" id="PTHR39942">
    <property type="entry name" value="BCDNA.LD26519-RELATED"/>
    <property type="match status" value="1"/>
</dbReference>
<dbReference type="SUPFAM" id="SSF57716">
    <property type="entry name" value="Glucocorticoid receptor-like (DNA-binding domain)"/>
    <property type="match status" value="1"/>
</dbReference>
<accession>A0AAV1JCK5</accession>
<dbReference type="InterPro" id="IPR012934">
    <property type="entry name" value="Znf_AD"/>
</dbReference>
<feature type="compositionally biased region" description="Basic residues" evidence="3">
    <location>
        <begin position="1"/>
        <end position="12"/>
    </location>
</feature>
<feature type="compositionally biased region" description="Basic and acidic residues" evidence="3">
    <location>
        <begin position="216"/>
        <end position="225"/>
    </location>
</feature>
<feature type="binding site" evidence="2">
    <location>
        <position position="52"/>
    </location>
    <ligand>
        <name>Zn(2+)</name>
        <dbReference type="ChEBI" id="CHEBI:29105"/>
    </ligand>
</feature>
<feature type="region of interest" description="Disordered" evidence="3">
    <location>
        <begin position="546"/>
        <end position="582"/>
    </location>
</feature>
<evidence type="ECO:0000313" key="7">
    <source>
        <dbReference type="Proteomes" id="UP001497472"/>
    </source>
</evidence>
<evidence type="ECO:0000313" key="6">
    <source>
        <dbReference type="EMBL" id="CAK1545761.1"/>
    </source>
</evidence>
<feature type="binding site" evidence="2">
    <location>
        <position position="55"/>
    </location>
    <ligand>
        <name>Zn(2+)</name>
        <dbReference type="ChEBI" id="CHEBI:29105"/>
    </ligand>
</feature>
<dbReference type="GO" id="GO:0008270">
    <property type="term" value="F:zinc ion binding"/>
    <property type="evidence" value="ECO:0007669"/>
    <property type="project" value="UniProtKB-UniRule"/>
</dbReference>
<evidence type="ECO:0000259" key="5">
    <source>
        <dbReference type="PROSITE" id="PS51915"/>
    </source>
</evidence>
<sequence>MVKRRNLKRTAKKASISPETESGPQRIDNLAGSTTSKQIASHTNQSVLLKICRLCESKDGPFLDIFDAERIIAKKIYDIMPFVIAENDNLPQKICFRCSAKVEELHEFIQKCLNAQKTLCKAMGMENTITVKPRRDEVIWEKKLNECNISNDDICKALVKKAIEGIPTLTLKDDEPILFKKQVGSDSKLLNEKSYEVEDMLIAKEQKQKSNLSTQTHEENEKTSSSDDEDVPLQETSKESQKKLEKVGPENKIIKTNMFSVDSSSKSEDTTKPFNIMDHVSMIKVNGVGVLFQCKLCNRNFLKKDVVISHGCAKNGGKKIAEEIKTAPPPPPKIPLIKYINTKTQNVLPIQTDTKPQEKHVLNNTPINIDDDDDTPLKPQKKKPKIGPASKVGKPLNITSTPQPITSSPSQSTCPPLGGVPSVQLPFGSAHLNSLYKLVPGPNNSFMLVEDKSESPTTSESTTSALYERLVNSGSNMAKNVLNNVSTKQPKQLPKATEKPYPVGLFKSGVSQQSTSILPTVEALAMPPTKKQSYTIVKTGNPSKLVISTKPQANENEVPQKKARRSSRNCPGDSRLTENENEGQNSFFTFVNVDPIAQPSYVLPTDNIIQESQISTSTSKAAEAKDNDTYSCNMCDEKFSREKKLLTHIQSHYSKMDEEDEIRAHNNSKKRKSKS</sequence>
<dbReference type="PROSITE" id="PS50157">
    <property type="entry name" value="ZINC_FINGER_C2H2_2"/>
    <property type="match status" value="1"/>
</dbReference>
<keyword evidence="7" id="KW-1185">Reference proteome</keyword>
<feature type="compositionally biased region" description="Basic residues" evidence="3">
    <location>
        <begin position="666"/>
        <end position="675"/>
    </location>
</feature>
<dbReference type="SMART" id="SM00355">
    <property type="entry name" value="ZnF_C2H2"/>
    <property type="match status" value="1"/>
</dbReference>
<dbReference type="AlphaFoldDB" id="A0AAV1JCK5"/>
<evidence type="ECO:0000259" key="4">
    <source>
        <dbReference type="PROSITE" id="PS50157"/>
    </source>
</evidence>
<feature type="compositionally biased region" description="Basic and acidic residues" evidence="3">
    <location>
        <begin position="236"/>
        <end position="249"/>
    </location>
</feature>
<dbReference type="EMBL" id="CAVLEF010000007">
    <property type="protein sequence ID" value="CAK1545761.1"/>
    <property type="molecule type" value="Genomic_DNA"/>
</dbReference>
<feature type="region of interest" description="Disordered" evidence="3">
    <location>
        <begin position="206"/>
        <end position="249"/>
    </location>
</feature>
<keyword evidence="2" id="KW-0479">Metal-binding</keyword>
<feature type="compositionally biased region" description="Low complexity" evidence="3">
    <location>
        <begin position="398"/>
        <end position="416"/>
    </location>
</feature>
<protein>
    <recommendedName>
        <fullName evidence="8">ZAD domain-containing protein</fullName>
    </recommendedName>
</protein>
<feature type="region of interest" description="Disordered" evidence="3">
    <location>
        <begin position="1"/>
        <end position="30"/>
    </location>
</feature>
<evidence type="ECO:0008006" key="8">
    <source>
        <dbReference type="Google" id="ProtNLM"/>
    </source>
</evidence>
<evidence type="ECO:0000256" key="3">
    <source>
        <dbReference type="SAM" id="MobiDB-lite"/>
    </source>
</evidence>
<dbReference type="Proteomes" id="UP001497472">
    <property type="component" value="Unassembled WGS sequence"/>
</dbReference>
<dbReference type="GO" id="GO:0005634">
    <property type="term" value="C:nucleus"/>
    <property type="evidence" value="ECO:0007669"/>
    <property type="project" value="InterPro"/>
</dbReference>
<organism evidence="6 7">
    <name type="scientific">Leptosia nina</name>
    <dbReference type="NCBI Taxonomy" id="320188"/>
    <lineage>
        <taxon>Eukaryota</taxon>
        <taxon>Metazoa</taxon>
        <taxon>Ecdysozoa</taxon>
        <taxon>Arthropoda</taxon>
        <taxon>Hexapoda</taxon>
        <taxon>Insecta</taxon>
        <taxon>Pterygota</taxon>
        <taxon>Neoptera</taxon>
        <taxon>Endopterygota</taxon>
        <taxon>Lepidoptera</taxon>
        <taxon>Glossata</taxon>
        <taxon>Ditrysia</taxon>
        <taxon>Papilionoidea</taxon>
        <taxon>Pieridae</taxon>
        <taxon>Pierinae</taxon>
        <taxon>Leptosia</taxon>
    </lineage>
</organism>
<dbReference type="Pfam" id="PF07776">
    <property type="entry name" value="zf-AD"/>
    <property type="match status" value="1"/>
</dbReference>
<reference evidence="6 7" key="1">
    <citation type="submission" date="2023-11" db="EMBL/GenBank/DDBJ databases">
        <authorList>
            <person name="Okamura Y."/>
        </authorList>
    </citation>
    <scope>NUCLEOTIDE SEQUENCE [LARGE SCALE GENOMIC DNA]</scope>
</reference>
<gene>
    <name evidence="6" type="ORF">LNINA_LOCUS5379</name>
</gene>
<feature type="binding site" evidence="2">
    <location>
        <position position="95"/>
    </location>
    <ligand>
        <name>Zn(2+)</name>
        <dbReference type="ChEBI" id="CHEBI:29105"/>
    </ligand>
</feature>
<proteinExistence type="predicted"/>
<feature type="region of interest" description="Disordered" evidence="3">
    <location>
        <begin position="354"/>
        <end position="417"/>
    </location>
</feature>
<feature type="binding site" evidence="2">
    <location>
        <position position="98"/>
    </location>
    <ligand>
        <name>Zn(2+)</name>
        <dbReference type="ChEBI" id="CHEBI:29105"/>
    </ligand>
</feature>
<feature type="region of interest" description="Disordered" evidence="3">
    <location>
        <begin position="656"/>
        <end position="675"/>
    </location>
</feature>
<dbReference type="Gene3D" id="3.30.160.60">
    <property type="entry name" value="Classic Zinc Finger"/>
    <property type="match status" value="1"/>
</dbReference>